<dbReference type="OMA" id="MADGRMN"/>
<proteinExistence type="predicted"/>
<organism evidence="1">
    <name type="scientific">Trypanosoma vivax (strain Y486)</name>
    <dbReference type="NCBI Taxonomy" id="1055687"/>
    <lineage>
        <taxon>Eukaryota</taxon>
        <taxon>Discoba</taxon>
        <taxon>Euglenozoa</taxon>
        <taxon>Kinetoplastea</taxon>
        <taxon>Metakinetoplastina</taxon>
        <taxon>Trypanosomatida</taxon>
        <taxon>Trypanosomatidae</taxon>
        <taxon>Trypanosoma</taxon>
        <taxon>Duttonella</taxon>
    </lineage>
</organism>
<accession>G0TZT6</accession>
<dbReference type="EMBL" id="HE573024">
    <property type="protein sequence ID" value="CCC50114.1"/>
    <property type="molecule type" value="Genomic_DNA"/>
</dbReference>
<reference evidence="1" key="1">
    <citation type="journal article" date="2012" name="Proc. Natl. Acad. Sci. U.S.A.">
        <title>Antigenic diversity is generated by distinct evolutionary mechanisms in African trypanosome species.</title>
        <authorList>
            <person name="Jackson A.P."/>
            <person name="Berry A."/>
            <person name="Aslett M."/>
            <person name="Allison H.C."/>
            <person name="Burton P."/>
            <person name="Vavrova-Anderson J."/>
            <person name="Brown R."/>
            <person name="Browne H."/>
            <person name="Corton N."/>
            <person name="Hauser H."/>
            <person name="Gamble J."/>
            <person name="Gilderthorp R."/>
            <person name="Marcello L."/>
            <person name="McQuillan J."/>
            <person name="Otto T.D."/>
            <person name="Quail M.A."/>
            <person name="Sanders M.J."/>
            <person name="van Tonder A."/>
            <person name="Ginger M.L."/>
            <person name="Field M.C."/>
            <person name="Barry J.D."/>
            <person name="Hertz-Fowler C."/>
            <person name="Berriman M."/>
        </authorList>
    </citation>
    <scope>NUCLEOTIDE SEQUENCE</scope>
    <source>
        <strain evidence="1">Y486</strain>
    </source>
</reference>
<sequence length="129" mass="14819">MHRFQRDMRAYLSTDEGASFFNDTEHFMHDDISGVFMVHGWLAGEVLSRALRGREWMMGRRAFMESLYDQRRYVIDDLVFGDFGGVCGATAESQGAVCRCNQGGNTVFVKELMADGRMNCFLHVNQRFQ</sequence>
<dbReference type="VEuPathDB" id="TriTrypDB:TvY486_0807210"/>
<name>G0TZT6_TRYVY</name>
<protein>
    <submittedName>
        <fullName evidence="1">Uncharacterized protein</fullName>
    </submittedName>
</protein>
<evidence type="ECO:0000313" key="1">
    <source>
        <dbReference type="EMBL" id="CCC50114.1"/>
    </source>
</evidence>
<dbReference type="AlphaFoldDB" id="G0TZT6"/>
<gene>
    <name evidence="1" type="ORF">TVY486_0807210</name>
</gene>